<keyword evidence="2" id="KW-1185">Reference proteome</keyword>
<proteinExistence type="predicted"/>
<dbReference type="AlphaFoldDB" id="X6LNV3"/>
<feature type="non-terminal residue" evidence="1">
    <location>
        <position position="1"/>
    </location>
</feature>
<protein>
    <submittedName>
        <fullName evidence="1">Uncharacterized protein</fullName>
    </submittedName>
</protein>
<name>X6LNV3_RETFI</name>
<evidence type="ECO:0000313" key="2">
    <source>
        <dbReference type="Proteomes" id="UP000023152"/>
    </source>
</evidence>
<dbReference type="Proteomes" id="UP000023152">
    <property type="component" value="Unassembled WGS sequence"/>
</dbReference>
<reference evidence="1 2" key="1">
    <citation type="journal article" date="2013" name="Curr. Biol.">
        <title>The Genome of the Foraminiferan Reticulomyxa filosa.</title>
        <authorList>
            <person name="Glockner G."/>
            <person name="Hulsmann N."/>
            <person name="Schleicher M."/>
            <person name="Noegel A.A."/>
            <person name="Eichinger L."/>
            <person name="Gallinger C."/>
            <person name="Pawlowski J."/>
            <person name="Sierra R."/>
            <person name="Euteneuer U."/>
            <person name="Pillet L."/>
            <person name="Moustafa A."/>
            <person name="Platzer M."/>
            <person name="Groth M."/>
            <person name="Szafranski K."/>
            <person name="Schliwa M."/>
        </authorList>
    </citation>
    <scope>NUCLEOTIDE SEQUENCE [LARGE SCALE GENOMIC DNA]</scope>
</reference>
<accession>X6LNV3</accession>
<dbReference type="EMBL" id="ASPP01032843">
    <property type="protein sequence ID" value="ETO03618.1"/>
    <property type="molecule type" value="Genomic_DNA"/>
</dbReference>
<gene>
    <name evidence="1" type="ORF">RFI_33784</name>
</gene>
<organism evidence="1 2">
    <name type="scientific">Reticulomyxa filosa</name>
    <dbReference type="NCBI Taxonomy" id="46433"/>
    <lineage>
        <taxon>Eukaryota</taxon>
        <taxon>Sar</taxon>
        <taxon>Rhizaria</taxon>
        <taxon>Retaria</taxon>
        <taxon>Foraminifera</taxon>
        <taxon>Monothalamids</taxon>
        <taxon>Reticulomyxidae</taxon>
        <taxon>Reticulomyxa</taxon>
    </lineage>
</organism>
<evidence type="ECO:0000313" key="1">
    <source>
        <dbReference type="EMBL" id="ETO03618.1"/>
    </source>
</evidence>
<comment type="caution">
    <text evidence="1">The sequence shown here is derived from an EMBL/GenBank/DDBJ whole genome shotgun (WGS) entry which is preliminary data.</text>
</comment>
<sequence length="77" mass="9223">NFNSKNFCLKFRVPIINKTKKMKQAKEESAKDEAKTEEYCLQLFLKNNKYCPIQSRDIKCDFKGKLKDLNNHLIYQF</sequence>